<dbReference type="OrthoDB" id="288525at2"/>
<sequence length="207" mass="23962">MNRQYPTDTSYLPPKNLLLISCIDLRLTDDLARFMDHENLTNRYDHVILAGASLGVSLSDEYKDWHRTDKPTQHLIDPAAWWAFLEQHIRIAVALHHIEDVYIVEHEQCGAYKTFVKPDLIGSKDPKIYRKREQEFQEKSAKALAQKIRATAYDRYDSEGKLENYKLNVHCFRMNLRGDVTKFHSEDGTSPQPATQGSIAQEQTMNV</sequence>
<name>A0A3S0QEA0_9BACT</name>
<dbReference type="GO" id="GO:0004089">
    <property type="term" value="F:carbonate dehydratase activity"/>
    <property type="evidence" value="ECO:0007669"/>
    <property type="project" value="InterPro"/>
</dbReference>
<feature type="region of interest" description="Disordered" evidence="1">
    <location>
        <begin position="182"/>
        <end position="207"/>
    </location>
</feature>
<gene>
    <name evidence="2" type="ORF">EJV47_25750</name>
</gene>
<dbReference type="InterPro" id="IPR036874">
    <property type="entry name" value="Carbonic_anhydrase_sf"/>
</dbReference>
<dbReference type="GO" id="GO:0008270">
    <property type="term" value="F:zinc ion binding"/>
    <property type="evidence" value="ECO:0007669"/>
    <property type="project" value="InterPro"/>
</dbReference>
<accession>A0A3S0QEA0</accession>
<evidence type="ECO:0000313" key="2">
    <source>
        <dbReference type="EMBL" id="RTQ45285.1"/>
    </source>
</evidence>
<comment type="caution">
    <text evidence="2">The sequence shown here is derived from an EMBL/GenBank/DDBJ whole genome shotgun (WGS) entry which is preliminary data.</text>
</comment>
<dbReference type="AlphaFoldDB" id="A0A3S0QEA0"/>
<keyword evidence="3" id="KW-1185">Reference proteome</keyword>
<proteinExistence type="predicted"/>
<dbReference type="Gene3D" id="3.40.1050.10">
    <property type="entry name" value="Carbonic anhydrase"/>
    <property type="match status" value="1"/>
</dbReference>
<feature type="compositionally biased region" description="Polar residues" evidence="1">
    <location>
        <begin position="188"/>
        <end position="207"/>
    </location>
</feature>
<protein>
    <recommendedName>
        <fullName evidence="4">Carbonic anhydrase</fullName>
    </recommendedName>
</protein>
<dbReference type="Proteomes" id="UP000282184">
    <property type="component" value="Unassembled WGS sequence"/>
</dbReference>
<evidence type="ECO:0008006" key="4">
    <source>
        <dbReference type="Google" id="ProtNLM"/>
    </source>
</evidence>
<organism evidence="2 3">
    <name type="scientific">Hymenobacter gummosus</name>
    <dbReference type="NCBI Taxonomy" id="1776032"/>
    <lineage>
        <taxon>Bacteria</taxon>
        <taxon>Pseudomonadati</taxon>
        <taxon>Bacteroidota</taxon>
        <taxon>Cytophagia</taxon>
        <taxon>Cytophagales</taxon>
        <taxon>Hymenobacteraceae</taxon>
        <taxon>Hymenobacter</taxon>
    </lineage>
</organism>
<dbReference type="RefSeq" id="WP_126696098.1">
    <property type="nucleotide sequence ID" value="NZ_RXOF01000021.1"/>
</dbReference>
<evidence type="ECO:0000256" key="1">
    <source>
        <dbReference type="SAM" id="MobiDB-lite"/>
    </source>
</evidence>
<evidence type="ECO:0000313" key="3">
    <source>
        <dbReference type="Proteomes" id="UP000282184"/>
    </source>
</evidence>
<reference evidence="2 3" key="1">
    <citation type="submission" date="2018-12" db="EMBL/GenBank/DDBJ databases">
        <title>Hymenobacter gummosus sp. nov., isolated from a spring.</title>
        <authorList>
            <person name="Nie L."/>
        </authorList>
    </citation>
    <scope>NUCLEOTIDE SEQUENCE [LARGE SCALE GENOMIC DNA]</scope>
    <source>
        <strain evidence="2 3">KCTC 52166</strain>
    </source>
</reference>
<dbReference type="SUPFAM" id="SSF53056">
    <property type="entry name" value="beta-carbonic anhydrase, cab"/>
    <property type="match status" value="1"/>
</dbReference>
<dbReference type="EMBL" id="RXOF01000021">
    <property type="protein sequence ID" value="RTQ45285.1"/>
    <property type="molecule type" value="Genomic_DNA"/>
</dbReference>